<evidence type="ECO:0000313" key="3">
    <source>
        <dbReference type="Proteomes" id="UP000194948"/>
    </source>
</evidence>
<organism evidence="2 3">
    <name type="scientific">Candidatus Enterococcus palustris</name>
    <dbReference type="NCBI Taxonomy" id="1834189"/>
    <lineage>
        <taxon>Bacteria</taxon>
        <taxon>Bacillati</taxon>
        <taxon>Bacillota</taxon>
        <taxon>Bacilli</taxon>
        <taxon>Lactobacillales</taxon>
        <taxon>Enterococcaceae</taxon>
        <taxon>Enterococcus</taxon>
    </lineage>
</organism>
<dbReference type="InterPro" id="IPR006674">
    <property type="entry name" value="HD_domain"/>
</dbReference>
<accession>A0AAQ3W9T3</accession>
<protein>
    <recommendedName>
        <fullName evidence="1">HD/PDEase domain-containing protein</fullName>
    </recommendedName>
</protein>
<keyword evidence="3" id="KW-1185">Reference proteome</keyword>
<dbReference type="PANTHER" id="PTHR33594:SF1">
    <property type="entry name" value="HD_PDEASE DOMAIN-CONTAINING PROTEIN"/>
    <property type="match status" value="1"/>
</dbReference>
<reference evidence="2" key="1">
    <citation type="submission" date="2017-05" db="EMBL/GenBank/DDBJ databases">
        <authorList>
            <consortium name="The Broad Institute Genomics Platform"/>
            <consortium name="The Broad Institute Genomic Center for Infectious Diseases"/>
            <person name="Earl A."/>
            <person name="Manson A."/>
            <person name="Schwartman J."/>
            <person name="Gilmore M."/>
            <person name="Abouelleil A."/>
            <person name="Cao P."/>
            <person name="Chapman S."/>
            <person name="Cusick C."/>
            <person name="Shea T."/>
            <person name="Young S."/>
            <person name="Neafsey D."/>
            <person name="Nusbaum C."/>
            <person name="Birren B."/>
        </authorList>
    </citation>
    <scope>NUCLEOTIDE SEQUENCE</scope>
    <source>
        <strain evidence="2">7F3_DIV0205</strain>
    </source>
</reference>
<dbReference type="Pfam" id="PF01966">
    <property type="entry name" value="HD"/>
    <property type="match status" value="1"/>
</dbReference>
<feature type="domain" description="HD/PDEase" evidence="1">
    <location>
        <begin position="21"/>
        <end position="137"/>
    </location>
</feature>
<dbReference type="InterPro" id="IPR003607">
    <property type="entry name" value="HD/PDEase_dom"/>
</dbReference>
<dbReference type="SMART" id="SM00471">
    <property type="entry name" value="HDc"/>
    <property type="match status" value="1"/>
</dbReference>
<dbReference type="Proteomes" id="UP000194948">
    <property type="component" value="Chromosome"/>
</dbReference>
<dbReference type="Gene3D" id="1.20.58.1910">
    <property type="match status" value="1"/>
</dbReference>
<name>A0AAQ3W9T3_9ENTE</name>
<evidence type="ECO:0000259" key="1">
    <source>
        <dbReference type="SMART" id="SM00471"/>
    </source>
</evidence>
<reference evidence="2" key="2">
    <citation type="submission" date="2024-03" db="EMBL/GenBank/DDBJ databases">
        <title>The Genome Sequence of Enterococcus sp. DIV0205d.</title>
        <authorList>
            <consortium name="The Broad Institute Genomics Platform"/>
            <consortium name="The Broad Institute Microbial Omics Core"/>
            <consortium name="The Broad Institute Genomic Center for Infectious Diseases"/>
            <person name="Earl A."/>
            <person name="Manson A."/>
            <person name="Gilmore M."/>
            <person name="Schwartman J."/>
            <person name="Shea T."/>
            <person name="Abouelleil A."/>
            <person name="Cao P."/>
            <person name="Chapman S."/>
            <person name="Cusick C."/>
            <person name="Young S."/>
            <person name="Neafsey D."/>
            <person name="Nusbaum C."/>
            <person name="Birren B."/>
        </authorList>
    </citation>
    <scope>NUCLEOTIDE SEQUENCE</scope>
    <source>
        <strain evidence="2">7F3_DIV0205</strain>
    </source>
</reference>
<proteinExistence type="predicted"/>
<dbReference type="RefSeq" id="WP_086312891.1">
    <property type="nucleotide sequence ID" value="NZ_CP147244.1"/>
</dbReference>
<dbReference type="AlphaFoldDB" id="A0AAQ3W9T3"/>
<dbReference type="Gene3D" id="1.10.472.50">
    <property type="entry name" value="HD-domain/PDEase-like"/>
    <property type="match status" value="1"/>
</dbReference>
<evidence type="ECO:0000313" key="2">
    <source>
        <dbReference type="EMBL" id="WYJ99377.1"/>
    </source>
</evidence>
<dbReference type="EMBL" id="CP147244">
    <property type="protein sequence ID" value="WYJ99377.1"/>
    <property type="molecule type" value="Genomic_DNA"/>
</dbReference>
<dbReference type="CDD" id="cd00077">
    <property type="entry name" value="HDc"/>
    <property type="match status" value="1"/>
</dbReference>
<gene>
    <name evidence="2" type="ORF">A5821_000454</name>
</gene>
<dbReference type="PANTHER" id="PTHR33594">
    <property type="entry name" value="SUPERFAMILY HYDROLASE, PUTATIVE (AFU_ORTHOLOGUE AFUA_1G03035)-RELATED"/>
    <property type="match status" value="1"/>
</dbReference>
<sequence>MDNQKIEKIKNYVQAIMEKDQSGHGMDHINRVVRLATTIAETETCDLYIVTAAAYLHDTVDDKLVSDSNQAYQQLETFLKQIDSSTAQIQHIIYIIKNISFSKQFTGTKEKLTIEGQIVQDADRLDAMGAIGIIRTIYYGGHKGNQIYDPTIKPRTLRSKSEYRDESTIINHFYEKILLLNDRLNTEYAKKIGSKRQKFLEAFLEEFFEEWG</sequence>
<dbReference type="SUPFAM" id="SSF109604">
    <property type="entry name" value="HD-domain/PDEase-like"/>
    <property type="match status" value="1"/>
</dbReference>